<sequence>MFSPDFTPIHDLFDIVNARVRKQPLLLASACLILLLSSCAIAFHAFIAYRLLNPIVAPIASNPLLAKGMPYEDVTFPSVNGKTQVNGWYIPSENSTQTVIFSHGYGANREEYWVPMYDLAEKLHLQNYNVVMFDYGFASSVSKQVVTGGRQESQELLGAVKLAKERGADNIYIWGFSMGAGTALQAALQTNAISGMILDSTFILDPDTLYHNLKKYINVPKYPSLSLVRWSFPFLNGPRMNQIPYERVKSTNYKMPIFMIHSTQDEKAPYSIAQGIAKNQNVEKDSNFWLVDDSMHELIYRMHSEQYLKKTFSFLRGISDPDDVQLALK</sequence>
<keyword evidence="1" id="KW-0472">Membrane</keyword>
<reference evidence="3 4" key="1">
    <citation type="submission" date="2015-01" db="EMBL/GenBank/DDBJ databases">
        <title>Paenibacillus swuensis/DY6/whole genome sequencing.</title>
        <authorList>
            <person name="Kim M.K."/>
            <person name="Srinivasan S."/>
            <person name="Lee J.-J."/>
        </authorList>
    </citation>
    <scope>NUCLEOTIDE SEQUENCE [LARGE SCALE GENOMIC DNA]</scope>
    <source>
        <strain evidence="3 4">DY6</strain>
    </source>
</reference>
<dbReference type="InterPro" id="IPR029058">
    <property type="entry name" value="AB_hydrolase_fold"/>
</dbReference>
<keyword evidence="1" id="KW-1133">Transmembrane helix</keyword>
<evidence type="ECO:0000313" key="4">
    <source>
        <dbReference type="Proteomes" id="UP000076927"/>
    </source>
</evidence>
<dbReference type="InterPro" id="IPR022742">
    <property type="entry name" value="Hydrolase_4"/>
</dbReference>
<dbReference type="KEGG" id="pswu:SY83_02770"/>
<accession>A0A172TNX4</accession>
<dbReference type="Proteomes" id="UP000076927">
    <property type="component" value="Chromosome"/>
</dbReference>
<feature type="domain" description="Serine aminopeptidase S33" evidence="2">
    <location>
        <begin position="96"/>
        <end position="209"/>
    </location>
</feature>
<dbReference type="AlphaFoldDB" id="A0A172TNX4"/>
<protein>
    <submittedName>
        <fullName evidence="3">Alpha/beta hydrolase</fullName>
    </submittedName>
</protein>
<keyword evidence="1" id="KW-0812">Transmembrane</keyword>
<dbReference type="Gene3D" id="3.40.50.1820">
    <property type="entry name" value="alpha/beta hydrolase"/>
    <property type="match status" value="1"/>
</dbReference>
<dbReference type="GO" id="GO:0016787">
    <property type="term" value="F:hydrolase activity"/>
    <property type="evidence" value="ECO:0007669"/>
    <property type="project" value="UniProtKB-KW"/>
</dbReference>
<feature type="transmembrane region" description="Helical" evidence="1">
    <location>
        <begin position="25"/>
        <end position="49"/>
    </location>
</feature>
<evidence type="ECO:0000256" key="1">
    <source>
        <dbReference type="SAM" id="Phobius"/>
    </source>
</evidence>
<dbReference type="PANTHER" id="PTHR12277">
    <property type="entry name" value="ALPHA/BETA HYDROLASE DOMAIN-CONTAINING PROTEIN"/>
    <property type="match status" value="1"/>
</dbReference>
<dbReference type="Pfam" id="PF12146">
    <property type="entry name" value="Hydrolase_4"/>
    <property type="match status" value="1"/>
</dbReference>
<dbReference type="EMBL" id="CP011388">
    <property type="protein sequence ID" value="ANE48676.1"/>
    <property type="molecule type" value="Genomic_DNA"/>
</dbReference>
<gene>
    <name evidence="3" type="ORF">SY83_02770</name>
</gene>
<keyword evidence="4" id="KW-1185">Reference proteome</keyword>
<dbReference type="STRING" id="1178515.SY83_02770"/>
<evidence type="ECO:0000259" key="2">
    <source>
        <dbReference type="Pfam" id="PF12146"/>
    </source>
</evidence>
<keyword evidence="3" id="KW-0378">Hydrolase</keyword>
<proteinExistence type="predicted"/>
<name>A0A172TNX4_9BACL</name>
<evidence type="ECO:0000313" key="3">
    <source>
        <dbReference type="EMBL" id="ANE48676.1"/>
    </source>
</evidence>
<organism evidence="3 4">
    <name type="scientific">Paenibacillus swuensis</name>
    <dbReference type="NCBI Taxonomy" id="1178515"/>
    <lineage>
        <taxon>Bacteria</taxon>
        <taxon>Bacillati</taxon>
        <taxon>Bacillota</taxon>
        <taxon>Bacilli</taxon>
        <taxon>Bacillales</taxon>
        <taxon>Paenibacillaceae</taxon>
        <taxon>Paenibacillus</taxon>
    </lineage>
</organism>
<dbReference type="SUPFAM" id="SSF53474">
    <property type="entry name" value="alpha/beta-Hydrolases"/>
    <property type="match status" value="1"/>
</dbReference>
<dbReference type="PATRIC" id="fig|1178515.4.peg.538"/>